<dbReference type="CDD" id="cd16025">
    <property type="entry name" value="PAS_like"/>
    <property type="match status" value="1"/>
</dbReference>
<dbReference type="Gene3D" id="3.40.720.10">
    <property type="entry name" value="Alkaline Phosphatase, subunit A"/>
    <property type="match status" value="1"/>
</dbReference>
<evidence type="ECO:0000259" key="6">
    <source>
        <dbReference type="Pfam" id="PF00884"/>
    </source>
</evidence>
<dbReference type="InterPro" id="IPR017850">
    <property type="entry name" value="Alkaline_phosphatase_core_sf"/>
</dbReference>
<evidence type="ECO:0000256" key="5">
    <source>
        <dbReference type="SAM" id="MobiDB-lite"/>
    </source>
</evidence>
<organism evidence="7 8">
    <name type="scientific">Saxophila tyrrhenica</name>
    <dbReference type="NCBI Taxonomy" id="1690608"/>
    <lineage>
        <taxon>Eukaryota</taxon>
        <taxon>Fungi</taxon>
        <taxon>Dikarya</taxon>
        <taxon>Ascomycota</taxon>
        <taxon>Pezizomycotina</taxon>
        <taxon>Dothideomycetes</taxon>
        <taxon>Dothideomycetidae</taxon>
        <taxon>Mycosphaerellales</taxon>
        <taxon>Extremaceae</taxon>
        <taxon>Saxophila</taxon>
    </lineage>
</organism>
<dbReference type="Pfam" id="PF00884">
    <property type="entry name" value="Sulfatase"/>
    <property type="match status" value="1"/>
</dbReference>
<feature type="domain" description="Sulfatase N-terminal" evidence="6">
    <location>
        <begin position="7"/>
        <end position="440"/>
    </location>
</feature>
<keyword evidence="4" id="KW-0106">Calcium</keyword>
<accession>A0AAV9PNV8</accession>
<dbReference type="AlphaFoldDB" id="A0AAV9PNV8"/>
<name>A0AAV9PNV8_9PEZI</name>
<evidence type="ECO:0000256" key="3">
    <source>
        <dbReference type="ARBA" id="ARBA00022801"/>
    </source>
</evidence>
<comment type="caution">
    <text evidence="7">The sequence shown here is derived from an EMBL/GenBank/DDBJ whole genome shotgun (WGS) entry which is preliminary data.</text>
</comment>
<dbReference type="RefSeq" id="XP_064664382.1">
    <property type="nucleotide sequence ID" value="XM_064798148.1"/>
</dbReference>
<keyword evidence="3" id="KW-0378">Hydrolase</keyword>
<evidence type="ECO:0000256" key="2">
    <source>
        <dbReference type="ARBA" id="ARBA00022723"/>
    </source>
</evidence>
<feature type="region of interest" description="Disordered" evidence="5">
    <location>
        <begin position="571"/>
        <end position="605"/>
    </location>
</feature>
<dbReference type="PANTHER" id="PTHR42693:SF33">
    <property type="entry name" value="ARYLSULFATASE"/>
    <property type="match status" value="1"/>
</dbReference>
<evidence type="ECO:0000313" key="8">
    <source>
        <dbReference type="Proteomes" id="UP001337655"/>
    </source>
</evidence>
<dbReference type="PANTHER" id="PTHR42693">
    <property type="entry name" value="ARYLSULFATASE FAMILY MEMBER"/>
    <property type="match status" value="1"/>
</dbReference>
<evidence type="ECO:0000256" key="1">
    <source>
        <dbReference type="ARBA" id="ARBA00008779"/>
    </source>
</evidence>
<protein>
    <recommendedName>
        <fullName evidence="6">Sulfatase N-terminal domain-containing protein</fullName>
    </recommendedName>
</protein>
<sequence length="605" mass="67716">MAKEKRPNFLIIVADDLGYSDIGCFGSEINTPNLDKLAQNGARFTNYYTAAACSPTRAMLLSGTDNHIAGLGIMNEQKGMDPERWDVPGHEGYLNHSVAALSELLQDGGYHTLMSGKWHLGLKPEHNPHVRGFDRSYALLPGGSNHYGWEPQLDPKEDWKFFGGGTTLLYTEDGVESVPEANLEANPDGFFSSDSYTDKLIGYLDQRTEDEKEKPFFAFLPFSAPHWPLQCPKESREKYRGVYDEGPDALRLKRLEALKRMGIVKEDVVPHEVVAPPAIPEWKDMTEYQRKQSAAAMEAYAGMVDNIDVNLGKVFDYLKSIDKFDDTFIIFMSDNGAEGAAYEAFPVMGPNLMSIIDAYYDNSVENIGQPNSFVWYGPRWAAASTAPSRMYKMWSTEGGIKVPLVVHYPGFDKQKQGGELIRSFATVMDLCPTILELAGVQHPAPQGSKGVFRGREVVSMRGKSWVPFMTGSEASQTALDAIHDGTTSMGWELFGRAAVRQGRWKLVHVGPPAKGREDGKWQLYDIEQDPGEIEDLSEGMPKKYDEMISIWEEYRQATGVVWGMSIKFGFDKPKSKPEEESDDPVTQTQAWMEVRKDKSLDDTDK</sequence>
<dbReference type="PROSITE" id="PS00149">
    <property type="entry name" value="SULFATASE_2"/>
    <property type="match status" value="1"/>
</dbReference>
<dbReference type="GO" id="GO:0046872">
    <property type="term" value="F:metal ion binding"/>
    <property type="evidence" value="ECO:0007669"/>
    <property type="project" value="UniProtKB-KW"/>
</dbReference>
<feature type="compositionally biased region" description="Basic and acidic residues" evidence="5">
    <location>
        <begin position="593"/>
        <end position="605"/>
    </location>
</feature>
<dbReference type="InterPro" id="IPR000917">
    <property type="entry name" value="Sulfatase_N"/>
</dbReference>
<evidence type="ECO:0000256" key="4">
    <source>
        <dbReference type="ARBA" id="ARBA00022837"/>
    </source>
</evidence>
<dbReference type="SUPFAM" id="SSF53649">
    <property type="entry name" value="Alkaline phosphatase-like"/>
    <property type="match status" value="1"/>
</dbReference>
<evidence type="ECO:0000313" key="7">
    <source>
        <dbReference type="EMBL" id="KAK5175744.1"/>
    </source>
</evidence>
<gene>
    <name evidence="7" type="ORF">LTR77_000883</name>
</gene>
<keyword evidence="2" id="KW-0479">Metal-binding</keyword>
<dbReference type="Gene3D" id="3.30.1120.10">
    <property type="match status" value="1"/>
</dbReference>
<reference evidence="7 8" key="1">
    <citation type="submission" date="2023-08" db="EMBL/GenBank/DDBJ databases">
        <title>Black Yeasts Isolated from many extreme environments.</title>
        <authorList>
            <person name="Coleine C."/>
            <person name="Stajich J.E."/>
            <person name="Selbmann L."/>
        </authorList>
    </citation>
    <scope>NUCLEOTIDE SEQUENCE [LARGE SCALE GENOMIC DNA]</scope>
    <source>
        <strain evidence="7 8">CCFEE 5935</strain>
    </source>
</reference>
<dbReference type="InterPro" id="IPR024607">
    <property type="entry name" value="Sulfatase_CS"/>
</dbReference>
<dbReference type="EMBL" id="JAVRRT010000001">
    <property type="protein sequence ID" value="KAK5175744.1"/>
    <property type="molecule type" value="Genomic_DNA"/>
</dbReference>
<dbReference type="InterPro" id="IPR050738">
    <property type="entry name" value="Sulfatase"/>
</dbReference>
<dbReference type="GeneID" id="89922233"/>
<dbReference type="GO" id="GO:0004065">
    <property type="term" value="F:arylsulfatase activity"/>
    <property type="evidence" value="ECO:0007669"/>
    <property type="project" value="TreeGrafter"/>
</dbReference>
<keyword evidence="8" id="KW-1185">Reference proteome</keyword>
<comment type="similarity">
    <text evidence="1">Belongs to the sulfatase family.</text>
</comment>
<dbReference type="Proteomes" id="UP001337655">
    <property type="component" value="Unassembled WGS sequence"/>
</dbReference>
<proteinExistence type="inferred from homology"/>